<reference evidence="1 2" key="2">
    <citation type="submission" date="2008-04" db="EMBL/GenBank/DDBJ databases">
        <authorList>
            <person name="Fulton L."/>
            <person name="Clifton S."/>
            <person name="Fulton B."/>
            <person name="Xu J."/>
            <person name="Minx P."/>
            <person name="Pepin K.H."/>
            <person name="Johnson M."/>
            <person name="Thiruvilangam P."/>
            <person name="Bhonagiri V."/>
            <person name="Nash W.E."/>
            <person name="Mardis E.R."/>
            <person name="Wilson R.K."/>
        </authorList>
    </citation>
    <scope>NUCLEOTIDE SEQUENCE [LARGE SCALE GENOMIC DNA]</scope>
    <source>
        <strain evidence="1 2">DSM 17393</strain>
    </source>
</reference>
<dbReference type="AlphaFoldDB" id="B3CE53"/>
<comment type="caution">
    <text evidence="1">The sequence shown here is derived from an EMBL/GenBank/DDBJ whole genome shotgun (WGS) entry which is preliminary data.</text>
</comment>
<dbReference type="Proteomes" id="UP000004596">
    <property type="component" value="Unassembled WGS sequence"/>
</dbReference>
<dbReference type="EMBL" id="ABJL02000008">
    <property type="protein sequence ID" value="EDV04945.1"/>
    <property type="molecule type" value="Genomic_DNA"/>
</dbReference>
<proteinExistence type="predicted"/>
<sequence length="51" mass="5831">MEITKTFQGKMLPEHRNNMKTALMRTEKGLFGGCLKLFLFLQETNPGIAMN</sequence>
<name>B3CE53_9BACE</name>
<gene>
    <name evidence="1" type="ORF">BACINT_04087</name>
</gene>
<evidence type="ECO:0000313" key="2">
    <source>
        <dbReference type="Proteomes" id="UP000004596"/>
    </source>
</evidence>
<reference evidence="1 2" key="1">
    <citation type="submission" date="2008-04" db="EMBL/GenBank/DDBJ databases">
        <title>Draft genome sequence of Bacteroides intestinalis (DSM 17393).</title>
        <authorList>
            <person name="Sudarsanam P."/>
            <person name="Ley R."/>
            <person name="Guruge J."/>
            <person name="Turnbaugh P.J."/>
            <person name="Mahowald M."/>
            <person name="Liep D."/>
            <person name="Gordon J."/>
        </authorList>
    </citation>
    <scope>NUCLEOTIDE SEQUENCE [LARGE SCALE GENOMIC DNA]</scope>
    <source>
        <strain evidence="1 2">DSM 17393</strain>
    </source>
</reference>
<accession>B3CE53</accession>
<evidence type="ECO:0000313" key="1">
    <source>
        <dbReference type="EMBL" id="EDV04945.1"/>
    </source>
</evidence>
<organism evidence="1 2">
    <name type="scientific">Bacteroides intestinalis DSM 17393</name>
    <dbReference type="NCBI Taxonomy" id="471870"/>
    <lineage>
        <taxon>Bacteria</taxon>
        <taxon>Pseudomonadati</taxon>
        <taxon>Bacteroidota</taxon>
        <taxon>Bacteroidia</taxon>
        <taxon>Bacteroidales</taxon>
        <taxon>Bacteroidaceae</taxon>
        <taxon>Bacteroides</taxon>
    </lineage>
</organism>
<dbReference type="STRING" id="471870.BACINT_04087"/>
<protein>
    <submittedName>
        <fullName evidence="1">Uncharacterized protein</fullName>
    </submittedName>
</protein>